<feature type="transmembrane region" description="Helical" evidence="1">
    <location>
        <begin position="48"/>
        <end position="71"/>
    </location>
</feature>
<sequence>MEKRSIIFSIVLVGAIAVEAGFFGWPIYFSALYALCFLSPKYEGLSAVFVSGFVYDCLSTKIFGASLLFLVILGISISFFKRLFGASFFGFLFGNLFFYTIFYFFKMVPQFSIIYFWKDYAPSLIISIGTAIIWRSIFLSIKGGRGRDRFRQLRLQEF</sequence>
<evidence type="ECO:0000313" key="3">
    <source>
        <dbReference type="Proteomes" id="UP000230340"/>
    </source>
</evidence>
<evidence type="ECO:0008006" key="4">
    <source>
        <dbReference type="Google" id="ProtNLM"/>
    </source>
</evidence>
<reference evidence="3" key="1">
    <citation type="submission" date="2017-09" db="EMBL/GenBank/DDBJ databases">
        <title>Depth-based differentiation of microbial function through sediment-hosted aquifers and enrichment of novel symbionts in the deep terrestrial subsurface.</title>
        <authorList>
            <person name="Probst A.J."/>
            <person name="Ladd B."/>
            <person name="Jarett J.K."/>
            <person name="Geller-Mcgrath D.E."/>
            <person name="Sieber C.M.K."/>
            <person name="Emerson J.B."/>
            <person name="Anantharaman K."/>
            <person name="Thomas B.C."/>
            <person name="Malmstrom R."/>
            <person name="Stieglmeier M."/>
            <person name="Klingl A."/>
            <person name="Woyke T."/>
            <person name="Ryan C.M."/>
            <person name="Banfield J.F."/>
        </authorList>
    </citation>
    <scope>NUCLEOTIDE SEQUENCE [LARGE SCALE GENOMIC DNA]</scope>
</reference>
<name>A0A2H0XEV4_UNCKA</name>
<keyword evidence="1" id="KW-0812">Transmembrane</keyword>
<organism evidence="2 3">
    <name type="scientific">candidate division WWE3 bacterium CG08_land_8_20_14_0_20_40_13</name>
    <dbReference type="NCBI Taxonomy" id="1975084"/>
    <lineage>
        <taxon>Bacteria</taxon>
        <taxon>Katanobacteria</taxon>
    </lineage>
</organism>
<dbReference type="Proteomes" id="UP000230340">
    <property type="component" value="Unassembled WGS sequence"/>
</dbReference>
<keyword evidence="1" id="KW-0472">Membrane</keyword>
<proteinExistence type="predicted"/>
<dbReference type="EMBL" id="PEYT01000001">
    <property type="protein sequence ID" value="PIS23453.1"/>
    <property type="molecule type" value="Genomic_DNA"/>
</dbReference>
<evidence type="ECO:0000256" key="1">
    <source>
        <dbReference type="SAM" id="Phobius"/>
    </source>
</evidence>
<accession>A0A2H0XEV4</accession>
<feature type="transmembrane region" description="Helical" evidence="1">
    <location>
        <begin position="120"/>
        <end position="141"/>
    </location>
</feature>
<comment type="caution">
    <text evidence="2">The sequence shown here is derived from an EMBL/GenBank/DDBJ whole genome shotgun (WGS) entry which is preliminary data.</text>
</comment>
<protein>
    <recommendedName>
        <fullName evidence="4">Rod shape-determining protein MreD</fullName>
    </recommendedName>
</protein>
<gene>
    <name evidence="2" type="ORF">COT49_00060</name>
</gene>
<feature type="transmembrane region" description="Helical" evidence="1">
    <location>
        <begin position="83"/>
        <end position="105"/>
    </location>
</feature>
<evidence type="ECO:0000313" key="2">
    <source>
        <dbReference type="EMBL" id="PIS23453.1"/>
    </source>
</evidence>
<dbReference type="AlphaFoldDB" id="A0A2H0XEV4"/>
<keyword evidence="1" id="KW-1133">Transmembrane helix</keyword>
<feature type="transmembrane region" description="Helical" evidence="1">
    <location>
        <begin position="7"/>
        <end position="28"/>
    </location>
</feature>